<protein>
    <submittedName>
        <fullName evidence="1">Efflux pump antibiotic resistance protein</fullName>
    </submittedName>
</protein>
<keyword evidence="2" id="KW-1185">Reference proteome</keyword>
<evidence type="ECO:0000313" key="2">
    <source>
        <dbReference type="Proteomes" id="UP001497680"/>
    </source>
</evidence>
<organism evidence="1 2">
    <name type="scientific">Hypoxylon rubiginosum</name>
    <dbReference type="NCBI Taxonomy" id="110542"/>
    <lineage>
        <taxon>Eukaryota</taxon>
        <taxon>Fungi</taxon>
        <taxon>Dikarya</taxon>
        <taxon>Ascomycota</taxon>
        <taxon>Pezizomycotina</taxon>
        <taxon>Sordariomycetes</taxon>
        <taxon>Xylariomycetidae</taxon>
        <taxon>Xylariales</taxon>
        <taxon>Hypoxylaceae</taxon>
        <taxon>Hypoxylon</taxon>
    </lineage>
</organism>
<dbReference type="Proteomes" id="UP001497680">
    <property type="component" value="Unassembled WGS sequence"/>
</dbReference>
<accession>A0ACC0CUS7</accession>
<comment type="caution">
    <text evidence="1">The sequence shown here is derived from an EMBL/GenBank/DDBJ whole genome shotgun (WGS) entry which is preliminary data.</text>
</comment>
<dbReference type="EMBL" id="MU394341">
    <property type="protein sequence ID" value="KAI6084191.1"/>
    <property type="molecule type" value="Genomic_DNA"/>
</dbReference>
<proteinExistence type="predicted"/>
<reference evidence="1 2" key="1">
    <citation type="journal article" date="2022" name="New Phytol.">
        <title>Ecological generalism drives hyperdiversity of secondary metabolite gene clusters in xylarialean endophytes.</title>
        <authorList>
            <person name="Franco M.E.E."/>
            <person name="Wisecaver J.H."/>
            <person name="Arnold A.E."/>
            <person name="Ju Y.M."/>
            <person name="Slot J.C."/>
            <person name="Ahrendt S."/>
            <person name="Moore L.P."/>
            <person name="Eastman K.E."/>
            <person name="Scott K."/>
            <person name="Konkel Z."/>
            <person name="Mondo S.J."/>
            <person name="Kuo A."/>
            <person name="Hayes R.D."/>
            <person name="Haridas S."/>
            <person name="Andreopoulos B."/>
            <person name="Riley R."/>
            <person name="LaButti K."/>
            <person name="Pangilinan J."/>
            <person name="Lipzen A."/>
            <person name="Amirebrahimi M."/>
            <person name="Yan J."/>
            <person name="Adam C."/>
            <person name="Keymanesh K."/>
            <person name="Ng V."/>
            <person name="Louie K."/>
            <person name="Northen T."/>
            <person name="Drula E."/>
            <person name="Henrissat B."/>
            <person name="Hsieh H.M."/>
            <person name="Youens-Clark K."/>
            <person name="Lutzoni F."/>
            <person name="Miadlikowska J."/>
            <person name="Eastwood D.C."/>
            <person name="Hamelin R.C."/>
            <person name="Grigoriev I.V."/>
            <person name="U'Ren J.M."/>
        </authorList>
    </citation>
    <scope>NUCLEOTIDE SEQUENCE [LARGE SCALE GENOMIC DNA]</scope>
    <source>
        <strain evidence="1 2">ER1909</strain>
    </source>
</reference>
<gene>
    <name evidence="1" type="ORF">F4821DRAFT_271323</name>
</gene>
<sequence length="536" mass="58330">MQGAPDDIVVFNHGAKRSLRFWAIMVSLMITGLMSSIEGTIITSALPTITRALGGGNLYIWVPNAFFLSFIATLPLFAQVSDIFGRRWPFIIAVALFVLGSGICGGSVNMGMLIAGRTVQGVGGGGIQLLTETIITDLVPLRERGLYIALTMVAATVGAALGPFVGGLIADLTTWRWVFCLNLPIGGVAFVLLFVFLRVKSLRDDTWKQRLLSIDLIGNCIFIAAVIAVLIALTWGGTVYAWNTYHIIVPLVLGFLGFGLFLAYEWTICKKPSFPLQVLSNRTSAAAFMLTLIHSLCTYWAFYFLPLYFQAIKGLSSFNSGIDTLPIFAGIIPFAMIGGGILSKWGHYKPVHLVGWAIITISYGLFSLMDQNSSTAAWVCFQLLLAAGSGLLAGILLPAMQAPLDESLMALTIGIWAFARGFGSVWGVAIPSAVFNNECRLHADDTIKDPQLAQYLSGGHAYEYATQAFLDSIESPTSREQVVQVFSQSLRIVWLIGVAFGGVGFLITFLEKEVQLRDKLETKYGLEEKKNEETKT</sequence>
<name>A0ACC0CUS7_9PEZI</name>
<evidence type="ECO:0000313" key="1">
    <source>
        <dbReference type="EMBL" id="KAI6084191.1"/>
    </source>
</evidence>